<dbReference type="PANTHER" id="PTHR33741:SF5">
    <property type="entry name" value="TRANSMEMBRANE PROTEIN DDB_G0269096-RELATED"/>
    <property type="match status" value="1"/>
</dbReference>
<sequence length="164" mass="16983">MQPAVSVKEMIRIGIGSFLGIGLTGALTTWWFGASWATPIVIAPMGAASVLLFALPDSPRIQPFAMVAGCFLAALIGVTCARYVANPLLAVSLAIGLTLVAQALCRCTHPPGGAVAVVAVLGGPKVLAAGYGFVFMPVMVNTIILLIIGFCYNNLTGRTYPHIP</sequence>
<organism evidence="3 4">
    <name type="scientific">Lichenicoccus roseus</name>
    <dbReference type="NCBI Taxonomy" id="2683649"/>
    <lineage>
        <taxon>Bacteria</taxon>
        <taxon>Pseudomonadati</taxon>
        <taxon>Pseudomonadota</taxon>
        <taxon>Alphaproteobacteria</taxon>
        <taxon>Acetobacterales</taxon>
        <taxon>Acetobacteraceae</taxon>
        <taxon>Lichenicoccus</taxon>
    </lineage>
</organism>
<proteinExistence type="predicted"/>
<feature type="transmembrane region" description="Helical" evidence="1">
    <location>
        <begin position="12"/>
        <end position="30"/>
    </location>
</feature>
<dbReference type="InterPro" id="IPR007065">
    <property type="entry name" value="HPP"/>
</dbReference>
<gene>
    <name evidence="3" type="ORF">FE263_09675</name>
</gene>
<evidence type="ECO:0000313" key="3">
    <source>
        <dbReference type="EMBL" id="TLU72344.1"/>
    </source>
</evidence>
<dbReference type="Pfam" id="PF04982">
    <property type="entry name" value="TM_HPP"/>
    <property type="match status" value="1"/>
</dbReference>
<dbReference type="OrthoDB" id="9811720at2"/>
<feature type="transmembrane region" description="Helical" evidence="1">
    <location>
        <begin position="64"/>
        <end position="85"/>
    </location>
</feature>
<keyword evidence="1" id="KW-0472">Membrane</keyword>
<keyword evidence="1" id="KW-0812">Transmembrane</keyword>
<feature type="transmembrane region" description="Helical" evidence="1">
    <location>
        <begin position="128"/>
        <end position="152"/>
    </location>
</feature>
<reference evidence="3 4" key="1">
    <citation type="submission" date="2019-05" db="EMBL/GenBank/DDBJ databases">
        <authorList>
            <person name="Pankratov T."/>
            <person name="Grouzdev D."/>
        </authorList>
    </citation>
    <scope>NUCLEOTIDE SEQUENCE [LARGE SCALE GENOMIC DNA]</scope>
    <source>
        <strain evidence="3 4">KEBCLARHB70R</strain>
    </source>
</reference>
<dbReference type="InterPro" id="IPR058581">
    <property type="entry name" value="TM_HPP"/>
</dbReference>
<name>A0A5R9J3Z4_9PROT</name>
<dbReference type="EMBL" id="VCDI01000003">
    <property type="protein sequence ID" value="TLU72344.1"/>
    <property type="molecule type" value="Genomic_DNA"/>
</dbReference>
<dbReference type="AlphaFoldDB" id="A0A5R9J3Z4"/>
<evidence type="ECO:0000256" key="1">
    <source>
        <dbReference type="SAM" id="Phobius"/>
    </source>
</evidence>
<feature type="domain" description="HPP transmembrane region" evidence="2">
    <location>
        <begin position="3"/>
        <end position="161"/>
    </location>
</feature>
<keyword evidence="4" id="KW-1185">Reference proteome</keyword>
<keyword evidence="1" id="KW-1133">Transmembrane helix</keyword>
<protein>
    <recommendedName>
        <fullName evidence="2">HPP transmembrane region domain-containing protein</fullName>
    </recommendedName>
</protein>
<comment type="caution">
    <text evidence="3">The sequence shown here is derived from an EMBL/GenBank/DDBJ whole genome shotgun (WGS) entry which is preliminary data.</text>
</comment>
<evidence type="ECO:0000259" key="2">
    <source>
        <dbReference type="Pfam" id="PF04982"/>
    </source>
</evidence>
<accession>A0A5R9J3Z4</accession>
<dbReference type="PANTHER" id="PTHR33741">
    <property type="entry name" value="TRANSMEMBRANE PROTEIN DDB_G0269096-RELATED"/>
    <property type="match status" value="1"/>
</dbReference>
<feature type="transmembrane region" description="Helical" evidence="1">
    <location>
        <begin position="36"/>
        <end position="55"/>
    </location>
</feature>
<dbReference type="Proteomes" id="UP000305654">
    <property type="component" value="Unassembled WGS sequence"/>
</dbReference>
<evidence type="ECO:0000313" key="4">
    <source>
        <dbReference type="Proteomes" id="UP000305654"/>
    </source>
</evidence>